<gene>
    <name evidence="1" type="ORF">IPA_05575</name>
</gene>
<dbReference type="Proteomes" id="UP001063698">
    <property type="component" value="Chromosome"/>
</dbReference>
<reference evidence="1" key="1">
    <citation type="submission" date="2013-11" db="EMBL/GenBank/DDBJ databases">
        <title>Comparative genomics of Ignicoccus.</title>
        <authorList>
            <person name="Podar M."/>
        </authorList>
    </citation>
    <scope>NUCLEOTIDE SEQUENCE</scope>
    <source>
        <strain evidence="1">DSM 13166</strain>
    </source>
</reference>
<sequence length="261" mass="29041">MRMIERVEVLGREHLVRAVRASSGLVAVASSLGRGYVLREGRIVEEISVDIPLLSTDISNKVSFGGLGKVIIINDGKRTLRVGGTALYVRKGKYASVYYGGSSKVYDLEKNEVIIEIKDVIRSIDYNDRYLVLVGANATRIYSEGELLFEITLEKGRGVVLSENEMKLLVRDPYFIDVSHVYDYTLGNNIELKRKVSLEGTAYDLHSDNETIAIATSDYVYLLDNDLNEIKRIREGAISASVDNDLVCYASKGALRCGIFK</sequence>
<protein>
    <submittedName>
        <fullName evidence="1">Uncharacterized protein</fullName>
    </submittedName>
</protein>
<accession>A0A977PKZ8</accession>
<dbReference type="KEGG" id="ipc:IPA_05575"/>
<organism evidence="1 2">
    <name type="scientific">Ignicoccus pacificus DSM 13166</name>
    <dbReference type="NCBI Taxonomy" id="940294"/>
    <lineage>
        <taxon>Archaea</taxon>
        <taxon>Thermoproteota</taxon>
        <taxon>Thermoprotei</taxon>
        <taxon>Desulfurococcales</taxon>
        <taxon>Desulfurococcaceae</taxon>
        <taxon>Ignicoccus</taxon>
    </lineage>
</organism>
<keyword evidence="2" id="KW-1185">Reference proteome</keyword>
<name>A0A977PKZ8_9CREN</name>
<proteinExistence type="predicted"/>
<evidence type="ECO:0000313" key="1">
    <source>
        <dbReference type="EMBL" id="UXD22503.1"/>
    </source>
</evidence>
<evidence type="ECO:0000313" key="2">
    <source>
        <dbReference type="Proteomes" id="UP001063698"/>
    </source>
</evidence>
<dbReference type="SUPFAM" id="SSF50978">
    <property type="entry name" value="WD40 repeat-like"/>
    <property type="match status" value="1"/>
</dbReference>
<dbReference type="AlphaFoldDB" id="A0A977PKZ8"/>
<dbReference type="EMBL" id="CP006868">
    <property type="protein sequence ID" value="UXD22503.1"/>
    <property type="molecule type" value="Genomic_DNA"/>
</dbReference>
<dbReference type="InterPro" id="IPR036322">
    <property type="entry name" value="WD40_repeat_dom_sf"/>
</dbReference>